<dbReference type="InterPro" id="IPR002716">
    <property type="entry name" value="PIN_dom"/>
</dbReference>
<proteinExistence type="predicted"/>
<accession>A0A1K2ENW9</accession>
<feature type="domain" description="PIN" evidence="5">
    <location>
        <begin position="3"/>
        <end position="107"/>
    </location>
</feature>
<evidence type="ECO:0000256" key="1">
    <source>
        <dbReference type="ARBA" id="ARBA00022722"/>
    </source>
</evidence>
<organism evidence="7 8">
    <name type="scientific">Streptomyces atratus</name>
    <dbReference type="NCBI Taxonomy" id="1893"/>
    <lineage>
        <taxon>Bacteria</taxon>
        <taxon>Bacillati</taxon>
        <taxon>Actinomycetota</taxon>
        <taxon>Actinomycetes</taxon>
        <taxon>Kitasatosporales</taxon>
        <taxon>Streptomycetaceae</taxon>
        <taxon>Streptomyces</taxon>
    </lineage>
</organism>
<evidence type="ECO:0000256" key="4">
    <source>
        <dbReference type="ARBA" id="ARBA00022842"/>
    </source>
</evidence>
<evidence type="ECO:0000256" key="2">
    <source>
        <dbReference type="ARBA" id="ARBA00022723"/>
    </source>
</evidence>
<dbReference type="RefSeq" id="WP_072488010.1">
    <property type="nucleotide sequence ID" value="NZ_FPJO01000020.1"/>
</dbReference>
<evidence type="ECO:0000313" key="8">
    <source>
        <dbReference type="Proteomes" id="UP000181909"/>
    </source>
</evidence>
<keyword evidence="1" id="KW-0540">Nuclease</keyword>
<dbReference type="GO" id="GO:0046872">
    <property type="term" value="F:metal ion binding"/>
    <property type="evidence" value="ECO:0007669"/>
    <property type="project" value="UniProtKB-KW"/>
</dbReference>
<evidence type="ECO:0000259" key="6">
    <source>
        <dbReference type="Pfam" id="PF26343"/>
    </source>
</evidence>
<evidence type="ECO:0000259" key="5">
    <source>
        <dbReference type="Pfam" id="PF13470"/>
    </source>
</evidence>
<dbReference type="InterPro" id="IPR058652">
    <property type="entry name" value="VapC50_C"/>
</dbReference>
<evidence type="ECO:0000313" key="7">
    <source>
        <dbReference type="EMBL" id="SFY36549.1"/>
    </source>
</evidence>
<evidence type="ECO:0000256" key="3">
    <source>
        <dbReference type="ARBA" id="ARBA00022801"/>
    </source>
</evidence>
<dbReference type="Pfam" id="PF13470">
    <property type="entry name" value="PIN_3"/>
    <property type="match status" value="1"/>
</dbReference>
<gene>
    <name evidence="7" type="ORF">SAMN02787144_1020123</name>
</gene>
<dbReference type="EMBL" id="FPJO01000020">
    <property type="protein sequence ID" value="SFY36549.1"/>
    <property type="molecule type" value="Genomic_DNA"/>
</dbReference>
<dbReference type="InterPro" id="IPR029060">
    <property type="entry name" value="PIN-like_dom_sf"/>
</dbReference>
<reference evidence="7 8" key="1">
    <citation type="submission" date="2016-11" db="EMBL/GenBank/DDBJ databases">
        <authorList>
            <person name="Jaros S."/>
            <person name="Januszkiewicz K."/>
            <person name="Wedrychowicz H."/>
        </authorList>
    </citation>
    <scope>NUCLEOTIDE SEQUENCE [LARGE SCALE GENOMIC DNA]</scope>
    <source>
        <strain evidence="7 8">OK807</strain>
    </source>
</reference>
<keyword evidence="4" id="KW-0460">Magnesium</keyword>
<name>A0A1K2ENW9_STRAR</name>
<protein>
    <submittedName>
        <fullName evidence="7">Predicted nucleic acid-binding protein, contains PIN domain</fullName>
    </submittedName>
</protein>
<dbReference type="GO" id="GO:0016787">
    <property type="term" value="F:hydrolase activity"/>
    <property type="evidence" value="ECO:0007669"/>
    <property type="project" value="UniProtKB-KW"/>
</dbReference>
<dbReference type="AlphaFoldDB" id="A0A1K2ENW9"/>
<dbReference type="Pfam" id="PF26343">
    <property type="entry name" value="VapC50_C"/>
    <property type="match status" value="1"/>
</dbReference>
<dbReference type="Proteomes" id="UP000181909">
    <property type="component" value="Unassembled WGS sequence"/>
</dbReference>
<dbReference type="GO" id="GO:0004518">
    <property type="term" value="F:nuclease activity"/>
    <property type="evidence" value="ECO:0007669"/>
    <property type="project" value="UniProtKB-KW"/>
</dbReference>
<keyword evidence="2" id="KW-0479">Metal-binding</keyword>
<feature type="domain" description="VapC50 C-terminal" evidence="6">
    <location>
        <begin position="124"/>
        <end position="178"/>
    </location>
</feature>
<keyword evidence="3" id="KW-0378">Hydrolase</keyword>
<dbReference type="OrthoDB" id="113459at2"/>
<dbReference type="STRING" id="1893.SAMN02787144_1020123"/>
<sequence>MQRVVLDTCVLFPNYLRDTLLRLAEAELYEPLWSTDILDELTRNVGERIGALKAKGIVEAMAGTFPDSLVSGYEALIPAMANDPKDRHVLAAAVRGQAHAVVTLNVKDFPAEASDPYEIEVMRPDDFLLDMLDLAPVEMNSVLRTQAGSYRREPRDLHGLLDRLDAGGAPQFAAEFRRRL</sequence>
<dbReference type="SUPFAM" id="SSF88723">
    <property type="entry name" value="PIN domain-like"/>
    <property type="match status" value="1"/>
</dbReference>